<dbReference type="OrthoDB" id="5590314at2759"/>
<protein>
    <recommendedName>
        <fullName evidence="5">Arginine deiminase</fullName>
    </recommendedName>
</protein>
<accession>A0A816AGF5</accession>
<dbReference type="PANTHER" id="PTHR47271:SF2">
    <property type="entry name" value="ARGININE DEIMINASE"/>
    <property type="match status" value="1"/>
</dbReference>
<evidence type="ECO:0000313" key="2">
    <source>
        <dbReference type="EMBL" id="CAF1596526.1"/>
    </source>
</evidence>
<dbReference type="GO" id="GO:0016990">
    <property type="term" value="F:arginine deiminase activity"/>
    <property type="evidence" value="ECO:0007669"/>
    <property type="project" value="InterPro"/>
</dbReference>
<sequence>MEAVVSKLIDSRRMVFTQMNSLKILQEPVKFDVFISHVLRLRDGSQSEHKYNTFKDYSQKIAYLECELKHIQNAIDSVLRPQKVELNGVHSEAGRLETVLMHRSGKEINRLTSKNLDALLFDAKPNLDDTHRSHDMFADSLREHGVHILYLTDIIGETLASSKSAVHELINGIVENTDSSPHIKHCLQLWLEARQPAQLARDVIEGVACTADELEQLDIANLLPLGEFIVPPLPNIMFTRDSFSIIENKVVIHQMAFPARQNEPLIMSIIFKYYPKFVGHFELIDWQRYIPHSAKATMEGGDLAYVGDGTLIIGWSQRTNKYAIDALAQAMFDAGTLKRVIAVKIPESRDYMHLDTVMSSVGHSGFTLHTCLSKLMSVYEVTLDTNGSLRWVSKGSVETLDSVLGHTVTFYDSKTDEASVEDQRSCRHNALAIDECHVITYGEDDKENSIVTQMKQSSFIVFPIHTAGLLEGTGGAHCMTNALSRRSIE</sequence>
<dbReference type="SUPFAM" id="SSF55909">
    <property type="entry name" value="Pentein"/>
    <property type="match status" value="1"/>
</dbReference>
<evidence type="ECO:0000313" key="3">
    <source>
        <dbReference type="EMBL" id="CAF4471484.1"/>
    </source>
</evidence>
<organism evidence="2 4">
    <name type="scientific">Didymodactylos carnosus</name>
    <dbReference type="NCBI Taxonomy" id="1234261"/>
    <lineage>
        <taxon>Eukaryota</taxon>
        <taxon>Metazoa</taxon>
        <taxon>Spiralia</taxon>
        <taxon>Gnathifera</taxon>
        <taxon>Rotifera</taxon>
        <taxon>Eurotatoria</taxon>
        <taxon>Bdelloidea</taxon>
        <taxon>Philodinida</taxon>
        <taxon>Philodinidae</taxon>
        <taxon>Didymodactylos</taxon>
    </lineage>
</organism>
<proteinExistence type="predicted"/>
<dbReference type="Gene3D" id="1.10.3930.10">
    <property type="entry name" value="Arginine deiminase"/>
    <property type="match status" value="1"/>
</dbReference>
<reference evidence="2" key="1">
    <citation type="submission" date="2021-02" db="EMBL/GenBank/DDBJ databases">
        <authorList>
            <person name="Nowell W R."/>
        </authorList>
    </citation>
    <scope>NUCLEOTIDE SEQUENCE</scope>
</reference>
<dbReference type="PANTHER" id="PTHR47271">
    <property type="entry name" value="ARGININE DEIMINASE"/>
    <property type="match status" value="1"/>
</dbReference>
<dbReference type="Pfam" id="PF02274">
    <property type="entry name" value="ADI"/>
    <property type="match status" value="1"/>
</dbReference>
<name>A0A816AGF5_9BILA</name>
<keyword evidence="4" id="KW-1185">Reference proteome</keyword>
<dbReference type="EMBL" id="CAJOBC010101111">
    <property type="protein sequence ID" value="CAF4471484.1"/>
    <property type="molecule type" value="Genomic_DNA"/>
</dbReference>
<dbReference type="AlphaFoldDB" id="A0A816AGF5"/>
<comment type="caution">
    <text evidence="2">The sequence shown here is derived from an EMBL/GenBank/DDBJ whole genome shotgun (WGS) entry which is preliminary data.</text>
</comment>
<dbReference type="Proteomes" id="UP000681722">
    <property type="component" value="Unassembled WGS sequence"/>
</dbReference>
<dbReference type="Proteomes" id="UP000663829">
    <property type="component" value="Unassembled WGS sequence"/>
</dbReference>
<dbReference type="PRINTS" id="PR01466">
    <property type="entry name" value="ARGDEIMINASE"/>
</dbReference>
<dbReference type="GO" id="GO:0019546">
    <property type="term" value="P:L-arginine deiminase pathway"/>
    <property type="evidence" value="ECO:0007669"/>
    <property type="project" value="TreeGrafter"/>
</dbReference>
<gene>
    <name evidence="2" type="ORF">GPM918_LOCUS42129</name>
    <name evidence="3" type="ORF">SRO942_LOCUS43312</name>
</gene>
<dbReference type="InterPro" id="IPR003876">
    <property type="entry name" value="Arg_deiminase"/>
</dbReference>
<evidence type="ECO:0008006" key="5">
    <source>
        <dbReference type="Google" id="ProtNLM"/>
    </source>
</evidence>
<dbReference type="Gene3D" id="3.75.10.10">
    <property type="entry name" value="L-arginine/glycine Amidinotransferase, Chain A"/>
    <property type="match status" value="1"/>
</dbReference>
<keyword evidence="1" id="KW-0378">Hydrolase</keyword>
<evidence type="ECO:0000256" key="1">
    <source>
        <dbReference type="ARBA" id="ARBA00022801"/>
    </source>
</evidence>
<evidence type="ECO:0000313" key="4">
    <source>
        <dbReference type="Proteomes" id="UP000663829"/>
    </source>
</evidence>
<dbReference type="EMBL" id="CAJNOQ010034816">
    <property type="protein sequence ID" value="CAF1596526.1"/>
    <property type="molecule type" value="Genomic_DNA"/>
</dbReference>